<protein>
    <submittedName>
        <fullName evidence="1">Uncharacterized protein</fullName>
    </submittedName>
</protein>
<keyword evidence="2" id="KW-1185">Reference proteome</keyword>
<evidence type="ECO:0000313" key="1">
    <source>
        <dbReference type="EMBL" id="GGH65105.1"/>
    </source>
</evidence>
<dbReference type="AlphaFoldDB" id="A0A917IW94"/>
<name>A0A917IW94_9MICC</name>
<dbReference type="InterPro" id="IPR043148">
    <property type="entry name" value="TagF_C"/>
</dbReference>
<evidence type="ECO:0000313" key="2">
    <source>
        <dbReference type="Proteomes" id="UP000600171"/>
    </source>
</evidence>
<gene>
    <name evidence="1" type="ORF">GCM10007359_18020</name>
</gene>
<accession>A0A917IW94</accession>
<dbReference type="EMBL" id="BMDC01000003">
    <property type="protein sequence ID" value="GGH65105.1"/>
    <property type="molecule type" value="Genomic_DNA"/>
</dbReference>
<dbReference type="Gene3D" id="3.40.50.12580">
    <property type="match status" value="1"/>
</dbReference>
<sequence length="177" mass="19688">MSTPKDVLLIAPTWSPKIRHKIPGTTIDSWINDWTQWVANISTLNLVPVFFLHPNMEEAFAESNITPSIPVIRGNQVQEFLARAAVVVTDRSSIVNEGHFIGVPGVLVAPESDPLSFKLRDKYLDSGFILVDDFAELPSAVKHAVADDVTRFRQPADLPPEPSCEKLVSLILETRFE</sequence>
<proteinExistence type="predicted"/>
<organism evidence="1 2">
    <name type="scientific">Rothia aerolata</name>
    <dbReference type="NCBI Taxonomy" id="1812262"/>
    <lineage>
        <taxon>Bacteria</taxon>
        <taxon>Bacillati</taxon>
        <taxon>Actinomycetota</taxon>
        <taxon>Actinomycetes</taxon>
        <taxon>Micrococcales</taxon>
        <taxon>Micrococcaceae</taxon>
        <taxon>Rothia</taxon>
    </lineage>
</organism>
<comment type="caution">
    <text evidence="1">The sequence shown here is derived from an EMBL/GenBank/DDBJ whole genome shotgun (WGS) entry which is preliminary data.</text>
</comment>
<reference evidence="1 2" key="1">
    <citation type="journal article" date="2014" name="Int. J. Syst. Evol. Microbiol.">
        <title>Complete genome sequence of Corynebacterium casei LMG S-19264T (=DSM 44701T), isolated from a smear-ripened cheese.</title>
        <authorList>
            <consortium name="US DOE Joint Genome Institute (JGI-PGF)"/>
            <person name="Walter F."/>
            <person name="Albersmeier A."/>
            <person name="Kalinowski J."/>
            <person name="Ruckert C."/>
        </authorList>
    </citation>
    <scope>NUCLEOTIDE SEQUENCE [LARGE SCALE GENOMIC DNA]</scope>
    <source>
        <strain evidence="1 2">CCM 8669</strain>
    </source>
</reference>
<dbReference type="Proteomes" id="UP000600171">
    <property type="component" value="Unassembled WGS sequence"/>
</dbReference>